<dbReference type="GO" id="GO:0030178">
    <property type="term" value="P:negative regulation of Wnt signaling pathway"/>
    <property type="evidence" value="ECO:0007669"/>
    <property type="project" value="TreeGrafter"/>
</dbReference>
<dbReference type="OrthoDB" id="5797019at2759"/>
<dbReference type="GO" id="GO:0032007">
    <property type="term" value="P:negative regulation of TOR signaling"/>
    <property type="evidence" value="ECO:0007669"/>
    <property type="project" value="InterPro"/>
</dbReference>
<dbReference type="GO" id="GO:0005096">
    <property type="term" value="F:GTPase activator activity"/>
    <property type="evidence" value="ECO:0007669"/>
    <property type="project" value="UniProtKB-KW"/>
</dbReference>
<dbReference type="InterPro" id="IPR024584">
    <property type="entry name" value="Tuberin_N"/>
</dbReference>
<evidence type="ECO:0000256" key="2">
    <source>
        <dbReference type="SAM" id="Coils"/>
    </source>
</evidence>
<feature type="domain" description="Rap-GAP" evidence="4">
    <location>
        <begin position="1461"/>
        <end position="1686"/>
    </location>
</feature>
<dbReference type="InterPro" id="IPR016024">
    <property type="entry name" value="ARM-type_fold"/>
</dbReference>
<dbReference type="GO" id="GO:0005634">
    <property type="term" value="C:nucleus"/>
    <property type="evidence" value="ECO:0007669"/>
    <property type="project" value="InterPro"/>
</dbReference>
<dbReference type="FunFam" id="3.40.50.11210:FF:000007">
    <property type="entry name" value="Tuberous sclerosis 2"/>
    <property type="match status" value="1"/>
</dbReference>
<dbReference type="GO" id="GO:0033596">
    <property type="term" value="C:TSC1-TSC2 complex"/>
    <property type="evidence" value="ECO:0007669"/>
    <property type="project" value="InterPro"/>
</dbReference>
<dbReference type="GO" id="GO:0051056">
    <property type="term" value="P:regulation of small GTPase mediated signal transduction"/>
    <property type="evidence" value="ECO:0007669"/>
    <property type="project" value="InterPro"/>
</dbReference>
<keyword evidence="6" id="KW-1185">Reference proteome</keyword>
<evidence type="ECO:0000256" key="1">
    <source>
        <dbReference type="ARBA" id="ARBA00022468"/>
    </source>
</evidence>
<dbReference type="InterPro" id="IPR003913">
    <property type="entry name" value="Tuberin"/>
</dbReference>
<dbReference type="SUPFAM" id="SSF48371">
    <property type="entry name" value="ARM repeat"/>
    <property type="match status" value="2"/>
</dbReference>
<dbReference type="Gene3D" id="3.40.50.11210">
    <property type="entry name" value="Rap/Ran-GAP"/>
    <property type="match status" value="1"/>
</dbReference>
<keyword evidence="1" id="KW-0343">GTPase activation</keyword>
<organism evidence="5 6">
    <name type="scientific">Polypedilum vanderplanki</name>
    <name type="common">Sleeping chironomid midge</name>
    <dbReference type="NCBI Taxonomy" id="319348"/>
    <lineage>
        <taxon>Eukaryota</taxon>
        <taxon>Metazoa</taxon>
        <taxon>Ecdysozoa</taxon>
        <taxon>Arthropoda</taxon>
        <taxon>Hexapoda</taxon>
        <taxon>Insecta</taxon>
        <taxon>Pterygota</taxon>
        <taxon>Neoptera</taxon>
        <taxon>Endopterygota</taxon>
        <taxon>Diptera</taxon>
        <taxon>Nematocera</taxon>
        <taxon>Chironomoidea</taxon>
        <taxon>Chironomidae</taxon>
        <taxon>Chironominae</taxon>
        <taxon>Polypedilum</taxon>
        <taxon>Polypedilum</taxon>
    </lineage>
</organism>
<dbReference type="Pfam" id="PF11864">
    <property type="entry name" value="DUF3384"/>
    <property type="match status" value="1"/>
</dbReference>
<feature type="region of interest" description="Disordered" evidence="3">
    <location>
        <begin position="1173"/>
        <end position="1244"/>
    </location>
</feature>
<proteinExistence type="predicted"/>
<dbReference type="PANTHER" id="PTHR10063">
    <property type="entry name" value="TUBERIN"/>
    <property type="match status" value="1"/>
</dbReference>
<dbReference type="EMBL" id="JADBJN010000001">
    <property type="protein sequence ID" value="KAG5679833.1"/>
    <property type="molecule type" value="Genomic_DNA"/>
</dbReference>
<dbReference type="GO" id="GO:0046627">
    <property type="term" value="P:negative regulation of insulin receptor signaling pathway"/>
    <property type="evidence" value="ECO:0007669"/>
    <property type="project" value="TreeGrafter"/>
</dbReference>
<sequence>MSKNLDKLKQFFRQNKASGSQERVHVLTTELERDLRKDNSLEKRLRLIKDLGEIVLVNRLEEFAVQKLWSLTNDMLENKDLYVREAAFSFYTKLIQGQYRDLAIMRAHFFKLVQNHKIPVDLHSCLQMLKTLTENGRDIQNFEEEIGSFMLGWMDQIIEAQLTASYLDLFVNIIKYNTAYIDREIIIKVVQRVCNDICFQFLDDRETFLQCLNVIETVICYSVFPNEILSACIIVLCRAVNFEMYVEPSYKIMRNLLGTQLGYASLLIMCNMLKEKAYFSDAYLLRGAVFHTNMNLWGGNNSSLQNGVKYSSVVLSSYCEVLGSRSIIVTYEVILSLQTLIVKCGTNLSEPSWDIIIETINRILDYIDQEKIADNHDIRIRLHTVFDSLESLIIHNESNVNVNIDKVYAVIERISYKRPESSVLNLLNHKAYKLNTMSTGWIKNLNNFMERFYRNETNQTIRLATIEHLKEFITLNRACYEEEILEKVVIVVFSDIAQESDVKIRVAVCKLLLEICSHCDTKRCLELLDVLEKVMNHPFDVFSLNNIALKSEHDFEDSIVVVNGMIDLFLEKLHQLPTNHAIKIYYILITHLETHYHQPKVFENATKIRYSIINWMLRVRANSSFHIGYPSPRLISDNIKYSHYLAIEGEFQHQPMPLPQTPNIEIQSITEEKPEPCFNFNLTTLSIKRGCKIIVKCLDQEKDWHTVQLVLRELPKIMQNKTLIQGNDVDILAKTLIELFRISYTKEKLMERFTALNEQKDFRSLVMPAIASLITYNAFLAPTTKKKIVEILKSEVRMDGCLSICVQAFTILLMERCDIFERQLADIVLAISKVSDTMHVAIPILEFISTITHLPYSFTNLNQKQFSYVFATCLPYTSPARYDHYVVSLAHHIIASWFLKSRLQWRKQYADYIIEGIAKNIDKSMQDAKQLQRQVQDDANKGFNLVNEDSSLRKRSSSLTEQSNRRKEINNPQLMKMKAQRVALQNLSPNFDMHGFHIELIETCIDFMARHTYSLSLALPRRLPSANYLLRGGGQSKTWILGHVVITVTTNACMDNHDYARCSCYYSDWAEIIVRRPTGMLSWMMKFQNQVGAFANEFSFYDLKGLFSDYELDCDNPNGILVRKKIDESYSDEAALLMEKLSINDEFGKIPLQSTASDSSVLNIVTQPINIPITKPSELEQGVPEDDISYDDDDPDDPKRNPVRRVNSSPEMRSNWKHSKQTQARNEKDSKLGSNSTITDEQEDKSVIECSEVQQKKKLSYSKETKVSCEAIPEEISTIGQKEETLTVEKKPIQLLTSISAQESSNVTSVPKKQHSADDTIQLRRSDTISSATVAQANIKNQDWASTSSSSNLPLSPRYKASVSRQVSHQVPLESGDDGGYRARSKTISVIGRNKELFENQSKPASDFSTSTSSIEQSQPIATATSGINPSFVFVQLFNTGKIDSGGDKPLPVSEKHMGTLNLLDLIPPYEIHKIGVIYVKPGQANSETEILRNTNGSLRYMQFLQNLGTLIAIKDAKEKKLFVNMEPKREGNYTYVWHDDIIQMTFHVATLMPTLESDPNCNEKKKYIGNDFATIVYNESGEDYNLNTIKGQFNYACIVVQPLEMGSNLISIRAKGDIEEYFKHHEPKVISDRGAPLLARQLALHANMASLVSTSLKNPKIPYANNWLERLRKIKLLKTRIAKELDQPIQTTTASSISTTAFLKDVFTKYT</sequence>
<evidence type="ECO:0000313" key="5">
    <source>
        <dbReference type="EMBL" id="KAG5679833.1"/>
    </source>
</evidence>
<protein>
    <recommendedName>
        <fullName evidence="4">Rap-GAP domain-containing protein</fullName>
    </recommendedName>
</protein>
<dbReference type="PANTHER" id="PTHR10063:SF0">
    <property type="entry name" value="TUBERIN"/>
    <property type="match status" value="1"/>
</dbReference>
<accession>A0A9J6CCE1</accession>
<dbReference type="PRINTS" id="PR01431">
    <property type="entry name" value="TUBERIN"/>
</dbReference>
<evidence type="ECO:0000313" key="6">
    <source>
        <dbReference type="Proteomes" id="UP001107558"/>
    </source>
</evidence>
<dbReference type="InterPro" id="IPR000331">
    <property type="entry name" value="Rap/Ran_GAP_dom"/>
</dbReference>
<reference evidence="5" key="1">
    <citation type="submission" date="2021-03" db="EMBL/GenBank/DDBJ databases">
        <title>Chromosome level genome of the anhydrobiotic midge Polypedilum vanderplanki.</title>
        <authorList>
            <person name="Yoshida Y."/>
            <person name="Kikawada T."/>
            <person name="Gusev O."/>
        </authorList>
    </citation>
    <scope>NUCLEOTIDE SEQUENCE</scope>
    <source>
        <strain evidence="5">NIAS01</strain>
        <tissue evidence="5">Whole body or cell culture</tissue>
    </source>
</reference>
<dbReference type="InterPro" id="IPR027107">
    <property type="entry name" value="Tuberin/Ral-act_asu"/>
</dbReference>
<dbReference type="SUPFAM" id="SSF111347">
    <property type="entry name" value="Rap/Ran-GAP"/>
    <property type="match status" value="1"/>
</dbReference>
<feature type="compositionally biased region" description="Acidic residues" evidence="3">
    <location>
        <begin position="1183"/>
        <end position="1196"/>
    </location>
</feature>
<name>A0A9J6CCE1_POLVA</name>
<dbReference type="InterPro" id="IPR035974">
    <property type="entry name" value="Rap/Ran-GAP_sf"/>
</dbReference>
<dbReference type="Proteomes" id="UP001107558">
    <property type="component" value="Chromosome 1"/>
</dbReference>
<feature type="coiled-coil region" evidence="2">
    <location>
        <begin position="914"/>
        <end position="941"/>
    </location>
</feature>
<dbReference type="Pfam" id="PF02145">
    <property type="entry name" value="Rap_GAP"/>
    <property type="match status" value="1"/>
</dbReference>
<dbReference type="GO" id="GO:0051898">
    <property type="term" value="P:negative regulation of phosphatidylinositol 3-kinase/protein kinase B signal transduction"/>
    <property type="evidence" value="ECO:0007669"/>
    <property type="project" value="TreeGrafter"/>
</dbReference>
<dbReference type="GO" id="GO:0051726">
    <property type="term" value="P:regulation of cell cycle"/>
    <property type="evidence" value="ECO:0007669"/>
    <property type="project" value="TreeGrafter"/>
</dbReference>
<evidence type="ECO:0000259" key="4">
    <source>
        <dbReference type="PROSITE" id="PS50085"/>
    </source>
</evidence>
<comment type="caution">
    <text evidence="5">The sequence shown here is derived from an EMBL/GenBank/DDBJ whole genome shotgun (WGS) entry which is preliminary data.</text>
</comment>
<gene>
    <name evidence="5" type="ORF">PVAND_009371</name>
</gene>
<evidence type="ECO:0000256" key="3">
    <source>
        <dbReference type="SAM" id="MobiDB-lite"/>
    </source>
</evidence>
<dbReference type="PROSITE" id="PS50085">
    <property type="entry name" value="RAPGAP"/>
    <property type="match status" value="1"/>
</dbReference>
<dbReference type="InterPro" id="IPR018515">
    <property type="entry name" value="Tuberin-type_domain"/>
</dbReference>
<keyword evidence="2" id="KW-0175">Coiled coil</keyword>
<dbReference type="Pfam" id="PF03542">
    <property type="entry name" value="Tuberin"/>
    <property type="match status" value="1"/>
</dbReference>